<sequence length="444" mass="51187">MVKFLCFIGCVGLICPIVLQAQTHTVPYKLSVKLGRVIGTIDPEQINVFPTRPVKEASEFKGIPHQYEQYVIREYPISTAQKESEMARRQEVSSKKFNRLVYEYGIDTLRLSKRPLAQALYFFMALTEEGKIVVIPDTNNNKDFSDEAYYVFTPSETRNQLNEIEAEVVSMSIDCFNGEYVSEKTFAVKLYPYISYWNDREEDMLNLYISQADYKKGTFLLGNEHYTVIIPNDILGNGNFRYTEIFMPEAFINQVSDTDSHYFHYPQQNVRFKNYVYNILGVFEGGDRVEFAYQYTEPDSAALGQYAAQLKVPVPGQQEFDLLAEKGRYVMLVFFGSWQGFSLGSVPELEPLYYKYAGQKLTLVSLGIEGSLEHNEVQRFAQRRYAHWVNSWMSMKDGKDYCDKFNIQSFPTTLLIDPEGKIVYKQSGMQSIQQAGEVLDKVLE</sequence>
<protein>
    <submittedName>
        <fullName evidence="3">TlpA disulfide reductase family protein</fullName>
    </submittedName>
</protein>
<name>A0AAW9S4B4_9BACT</name>
<evidence type="ECO:0000259" key="2">
    <source>
        <dbReference type="PROSITE" id="PS51352"/>
    </source>
</evidence>
<feature type="chain" id="PRO_5043544392" evidence="1">
    <location>
        <begin position="22"/>
        <end position="444"/>
    </location>
</feature>
<evidence type="ECO:0000256" key="1">
    <source>
        <dbReference type="SAM" id="SignalP"/>
    </source>
</evidence>
<feature type="signal peptide" evidence="1">
    <location>
        <begin position="1"/>
        <end position="21"/>
    </location>
</feature>
<dbReference type="InterPro" id="IPR036249">
    <property type="entry name" value="Thioredoxin-like_sf"/>
</dbReference>
<accession>A0AAW9S4B4</accession>
<proteinExistence type="predicted"/>
<dbReference type="RefSeq" id="WP_346820013.1">
    <property type="nucleotide sequence ID" value="NZ_JBDKWZ010000002.1"/>
</dbReference>
<gene>
    <name evidence="3" type="ORF">AAG747_04870</name>
</gene>
<keyword evidence="4" id="KW-1185">Reference proteome</keyword>
<dbReference type="InterPro" id="IPR050553">
    <property type="entry name" value="Thioredoxin_ResA/DsbE_sf"/>
</dbReference>
<organism evidence="3 4">
    <name type="scientific">Rapidithrix thailandica</name>
    <dbReference type="NCBI Taxonomy" id="413964"/>
    <lineage>
        <taxon>Bacteria</taxon>
        <taxon>Pseudomonadati</taxon>
        <taxon>Bacteroidota</taxon>
        <taxon>Cytophagia</taxon>
        <taxon>Cytophagales</taxon>
        <taxon>Flammeovirgaceae</taxon>
        <taxon>Rapidithrix</taxon>
    </lineage>
</organism>
<reference evidence="3 4" key="1">
    <citation type="submission" date="2024-04" db="EMBL/GenBank/DDBJ databases">
        <title>Novel genus in family Flammeovirgaceae.</title>
        <authorList>
            <person name="Nguyen T.H."/>
            <person name="Vuong T.Q."/>
            <person name="Le H."/>
            <person name="Kim S.-G."/>
        </authorList>
    </citation>
    <scope>NUCLEOTIDE SEQUENCE [LARGE SCALE GENOMIC DNA]</scope>
    <source>
        <strain evidence="3 4">JCM 23209</strain>
    </source>
</reference>
<dbReference type="CDD" id="cd02966">
    <property type="entry name" value="TlpA_like_family"/>
    <property type="match status" value="1"/>
</dbReference>
<dbReference type="Gene3D" id="3.40.30.10">
    <property type="entry name" value="Glutaredoxin"/>
    <property type="match status" value="1"/>
</dbReference>
<dbReference type="Proteomes" id="UP001403385">
    <property type="component" value="Unassembled WGS sequence"/>
</dbReference>
<dbReference type="EMBL" id="JBDKWZ010000002">
    <property type="protein sequence ID" value="MEN7547228.1"/>
    <property type="molecule type" value="Genomic_DNA"/>
</dbReference>
<dbReference type="AlphaFoldDB" id="A0AAW9S4B4"/>
<dbReference type="PANTHER" id="PTHR42852">
    <property type="entry name" value="THIOL:DISULFIDE INTERCHANGE PROTEIN DSBE"/>
    <property type="match status" value="1"/>
</dbReference>
<dbReference type="InterPro" id="IPR013766">
    <property type="entry name" value="Thioredoxin_domain"/>
</dbReference>
<comment type="caution">
    <text evidence="3">The sequence shown here is derived from an EMBL/GenBank/DDBJ whole genome shotgun (WGS) entry which is preliminary data.</text>
</comment>
<keyword evidence="1" id="KW-0732">Signal</keyword>
<evidence type="ECO:0000313" key="4">
    <source>
        <dbReference type="Proteomes" id="UP001403385"/>
    </source>
</evidence>
<dbReference type="PANTHER" id="PTHR42852:SF13">
    <property type="entry name" value="PROTEIN DIPZ"/>
    <property type="match status" value="1"/>
</dbReference>
<feature type="domain" description="Thioredoxin" evidence="2">
    <location>
        <begin position="301"/>
        <end position="444"/>
    </location>
</feature>
<dbReference type="PROSITE" id="PS51352">
    <property type="entry name" value="THIOREDOXIN_2"/>
    <property type="match status" value="1"/>
</dbReference>
<dbReference type="SUPFAM" id="SSF52833">
    <property type="entry name" value="Thioredoxin-like"/>
    <property type="match status" value="1"/>
</dbReference>
<dbReference type="Pfam" id="PF13905">
    <property type="entry name" value="Thioredoxin_8"/>
    <property type="match status" value="1"/>
</dbReference>
<evidence type="ECO:0000313" key="3">
    <source>
        <dbReference type="EMBL" id="MEN7547228.1"/>
    </source>
</evidence>
<dbReference type="InterPro" id="IPR012336">
    <property type="entry name" value="Thioredoxin-like_fold"/>
</dbReference>